<evidence type="ECO:0000313" key="1">
    <source>
        <dbReference type="EMBL" id="EFU42618.1"/>
    </source>
</evidence>
<reference evidence="1 2" key="1">
    <citation type="journal article" date="2010" name="BMC Genomics">
        <title>Genome sequence of the pattern forming Paenibacillus vortex bacterium reveals potential for thriving in complex environments.</title>
        <authorList>
            <person name="Sirota-Madi A."/>
            <person name="Olender T."/>
            <person name="Helman Y."/>
            <person name="Ingham C."/>
            <person name="Brainis I."/>
            <person name="Roth D."/>
            <person name="Hagi E."/>
            <person name="Brodsky L."/>
            <person name="Leshkowitz D."/>
            <person name="Galatenko V."/>
            <person name="Nikolaev V."/>
            <person name="Mugasimangalam R.C."/>
            <person name="Bransburg-Zabary S."/>
            <person name="Gutnick D.L."/>
            <person name="Lancet D."/>
            <person name="Ben-Jacob E."/>
        </authorList>
    </citation>
    <scope>NUCLEOTIDE SEQUENCE [LARGE SCALE GENOMIC DNA]</scope>
    <source>
        <strain evidence="1 2">V453</strain>
    </source>
</reference>
<proteinExistence type="predicted"/>
<sequence length="41" mass="4266">MLAIGGPIGHTIGLGRVVSGPQIRYYCFLLAIGGSIGHTIR</sequence>
<dbReference type="EMBL" id="ADHJ01000013">
    <property type="protein sequence ID" value="EFU42618.1"/>
    <property type="molecule type" value="Genomic_DNA"/>
</dbReference>
<organism evidence="1 2">
    <name type="scientific">Paenibacillus vortex V453</name>
    <dbReference type="NCBI Taxonomy" id="715225"/>
    <lineage>
        <taxon>Bacteria</taxon>
        <taxon>Bacillati</taxon>
        <taxon>Bacillota</taxon>
        <taxon>Bacilli</taxon>
        <taxon>Bacillales</taxon>
        <taxon>Paenibacillaceae</taxon>
        <taxon>Paenibacillus</taxon>
    </lineage>
</organism>
<gene>
    <name evidence="1" type="ORF">PVOR_07175</name>
</gene>
<protein>
    <submittedName>
        <fullName evidence="1">Uncharacterized protein</fullName>
    </submittedName>
</protein>
<dbReference type="AlphaFoldDB" id="A0A2R9SZ08"/>
<comment type="caution">
    <text evidence="1">The sequence shown here is derived from an EMBL/GenBank/DDBJ whole genome shotgun (WGS) entry which is preliminary data.</text>
</comment>
<dbReference type="Proteomes" id="UP000003094">
    <property type="component" value="Unassembled WGS sequence"/>
</dbReference>
<dbReference type="KEGG" id="pvo:PVOR_07175"/>
<accession>A0A2R9SZ08</accession>
<evidence type="ECO:0000313" key="2">
    <source>
        <dbReference type="Proteomes" id="UP000003094"/>
    </source>
</evidence>
<keyword evidence="2" id="KW-1185">Reference proteome</keyword>
<name>A0A2R9SZ08_9BACL</name>